<name>X7E9D0_9GAMM</name>
<keyword evidence="10" id="KW-1185">Reference proteome</keyword>
<dbReference type="GO" id="GO:0015288">
    <property type="term" value="F:porin activity"/>
    <property type="evidence" value="ECO:0007669"/>
    <property type="project" value="TreeGrafter"/>
</dbReference>
<reference evidence="9 10" key="1">
    <citation type="submission" date="2014-01" db="EMBL/GenBank/DDBJ databases">
        <title>Marinomonas ushuaiensis DSM 15871 Genome Sequencing.</title>
        <authorList>
            <person name="Lai Q."/>
            <person name="Shao Z.S."/>
        </authorList>
    </citation>
    <scope>NUCLEOTIDE SEQUENCE [LARGE SCALE GENOMIC DNA]</scope>
    <source>
        <strain evidence="9 10">DSM 15871</strain>
    </source>
</reference>
<keyword evidence="5" id="KW-0812">Transmembrane</keyword>
<dbReference type="Gene3D" id="1.20.1600.10">
    <property type="entry name" value="Outer membrane efflux proteins (OEP)"/>
    <property type="match status" value="1"/>
</dbReference>
<comment type="caution">
    <text evidence="9">The sequence shown here is derived from an EMBL/GenBank/DDBJ whole genome shotgun (WGS) entry which is preliminary data.</text>
</comment>
<dbReference type="Proteomes" id="UP000054058">
    <property type="component" value="Unassembled WGS sequence"/>
</dbReference>
<keyword evidence="7" id="KW-0998">Cell outer membrane</keyword>
<evidence type="ECO:0008006" key="11">
    <source>
        <dbReference type="Google" id="ProtNLM"/>
    </source>
</evidence>
<keyword evidence="8" id="KW-0175">Coiled coil</keyword>
<dbReference type="PATRIC" id="fig|1122207.3.peg.607"/>
<keyword evidence="4" id="KW-1134">Transmembrane beta strand</keyword>
<evidence type="ECO:0000256" key="8">
    <source>
        <dbReference type="SAM" id="Coils"/>
    </source>
</evidence>
<protein>
    <recommendedName>
        <fullName evidence="11">Transporter</fullName>
    </recommendedName>
</protein>
<dbReference type="GO" id="GO:1990281">
    <property type="term" value="C:efflux pump complex"/>
    <property type="evidence" value="ECO:0007669"/>
    <property type="project" value="TreeGrafter"/>
</dbReference>
<dbReference type="PANTHER" id="PTHR30026:SF22">
    <property type="entry name" value="OUTER MEMBRANE EFFLUX PROTEIN"/>
    <property type="match status" value="1"/>
</dbReference>
<dbReference type="InterPro" id="IPR051906">
    <property type="entry name" value="TolC-like"/>
</dbReference>
<dbReference type="GO" id="GO:0009279">
    <property type="term" value="C:cell outer membrane"/>
    <property type="evidence" value="ECO:0007669"/>
    <property type="project" value="UniProtKB-SubCell"/>
</dbReference>
<evidence type="ECO:0000313" key="10">
    <source>
        <dbReference type="Proteomes" id="UP000054058"/>
    </source>
</evidence>
<evidence type="ECO:0000256" key="3">
    <source>
        <dbReference type="ARBA" id="ARBA00022448"/>
    </source>
</evidence>
<keyword evidence="6" id="KW-0472">Membrane</keyword>
<evidence type="ECO:0000256" key="7">
    <source>
        <dbReference type="ARBA" id="ARBA00023237"/>
    </source>
</evidence>
<feature type="coiled-coil region" evidence="8">
    <location>
        <begin position="350"/>
        <end position="377"/>
    </location>
</feature>
<dbReference type="SUPFAM" id="SSF56954">
    <property type="entry name" value="Outer membrane efflux proteins (OEP)"/>
    <property type="match status" value="1"/>
</dbReference>
<dbReference type="EMBL" id="JAMB01000001">
    <property type="protein sequence ID" value="ETX12704.1"/>
    <property type="molecule type" value="Genomic_DNA"/>
</dbReference>
<evidence type="ECO:0000256" key="5">
    <source>
        <dbReference type="ARBA" id="ARBA00022692"/>
    </source>
</evidence>
<accession>X7E9D0</accession>
<organism evidence="9 10">
    <name type="scientific">Marinomonas ushuaiensis DSM 15871</name>
    <dbReference type="NCBI Taxonomy" id="1122207"/>
    <lineage>
        <taxon>Bacteria</taxon>
        <taxon>Pseudomonadati</taxon>
        <taxon>Pseudomonadota</taxon>
        <taxon>Gammaproteobacteria</taxon>
        <taxon>Oceanospirillales</taxon>
        <taxon>Oceanospirillaceae</taxon>
        <taxon>Marinomonas</taxon>
    </lineage>
</organism>
<dbReference type="Pfam" id="PF02321">
    <property type="entry name" value="OEP"/>
    <property type="match status" value="2"/>
</dbReference>
<dbReference type="InterPro" id="IPR003423">
    <property type="entry name" value="OMP_efflux"/>
</dbReference>
<evidence type="ECO:0000313" key="9">
    <source>
        <dbReference type="EMBL" id="ETX12704.1"/>
    </source>
</evidence>
<dbReference type="AlphaFoldDB" id="X7E9D0"/>
<dbReference type="GO" id="GO:0015562">
    <property type="term" value="F:efflux transmembrane transporter activity"/>
    <property type="evidence" value="ECO:0007669"/>
    <property type="project" value="InterPro"/>
</dbReference>
<comment type="similarity">
    <text evidence="2">Belongs to the outer membrane factor (OMF) (TC 1.B.17) family.</text>
</comment>
<dbReference type="STRING" id="1122207.MUS1_02960"/>
<dbReference type="RefSeq" id="WP_036158804.1">
    <property type="nucleotide sequence ID" value="NZ_JAMB01000001.1"/>
</dbReference>
<evidence type="ECO:0000256" key="1">
    <source>
        <dbReference type="ARBA" id="ARBA00004442"/>
    </source>
</evidence>
<dbReference type="PANTHER" id="PTHR30026">
    <property type="entry name" value="OUTER MEMBRANE PROTEIN TOLC"/>
    <property type="match status" value="1"/>
</dbReference>
<keyword evidence="3" id="KW-0813">Transport</keyword>
<sequence>MSTTKPRKIIKVGCVLLHTFVCILLSLPVYAEGENKTTLMEALDAMLERHPALLGKQYQVKSKGFLLKSAKAERYPSLNVSYGEGEDGEQEGAFIAKQPLWAFGRIDSGIDYAKVDAHAESLDKLRLTRDLLEDTAVAYIKVLGVQNRLAIVKNNIAQHESFLAQVQRRQIGQLASETDTRLAASRLTQAKAQEIQMQGDLRDALIVLKTLTQLPIQSVADLETNDWLVLENEKKIRRNVLEHSAEIQYKESLVDLAIQNVQRKRSNFMPTLYLKFSHEYSDTSTYPDESRFSLLIESSIEGFGLITRYQELSSYSELNAAKREVEVTQFDLKNRLDSLLLNRETQKSLIDIHQSSIDELSATLESYQRQHKNGRKEWLDVLNMQREITAQQLSKSQAENDLDINIVSLAALTGGLDSLTHGSIRGLE</sequence>
<comment type="subcellular location">
    <subcellularLocation>
        <location evidence="1">Cell outer membrane</location>
    </subcellularLocation>
</comment>
<dbReference type="eggNOG" id="COG1538">
    <property type="taxonomic scope" value="Bacteria"/>
</dbReference>
<gene>
    <name evidence="9" type="ORF">MUS1_02960</name>
</gene>
<evidence type="ECO:0000256" key="2">
    <source>
        <dbReference type="ARBA" id="ARBA00007613"/>
    </source>
</evidence>
<proteinExistence type="inferred from homology"/>
<evidence type="ECO:0000256" key="4">
    <source>
        <dbReference type="ARBA" id="ARBA00022452"/>
    </source>
</evidence>
<evidence type="ECO:0000256" key="6">
    <source>
        <dbReference type="ARBA" id="ARBA00023136"/>
    </source>
</evidence>